<reference evidence="2" key="2">
    <citation type="journal article" date="2015" name="Fish Shellfish Immunol.">
        <title>Early steps in the European eel (Anguilla anguilla)-Vibrio vulnificus interaction in the gills: Role of the RtxA13 toxin.</title>
        <authorList>
            <person name="Callol A."/>
            <person name="Pajuelo D."/>
            <person name="Ebbesson L."/>
            <person name="Teles M."/>
            <person name="MacKenzie S."/>
            <person name="Amaro C."/>
        </authorList>
    </citation>
    <scope>NUCLEOTIDE SEQUENCE</scope>
</reference>
<evidence type="ECO:0000256" key="1">
    <source>
        <dbReference type="SAM" id="Phobius"/>
    </source>
</evidence>
<accession>A0A0E9PRW1</accession>
<dbReference type="EMBL" id="GBXM01101772">
    <property type="protein sequence ID" value="JAH06805.1"/>
    <property type="molecule type" value="Transcribed_RNA"/>
</dbReference>
<protein>
    <submittedName>
        <fullName evidence="2">Uncharacterized protein</fullName>
    </submittedName>
</protein>
<organism evidence="2">
    <name type="scientific">Anguilla anguilla</name>
    <name type="common">European freshwater eel</name>
    <name type="synonym">Muraena anguilla</name>
    <dbReference type="NCBI Taxonomy" id="7936"/>
    <lineage>
        <taxon>Eukaryota</taxon>
        <taxon>Metazoa</taxon>
        <taxon>Chordata</taxon>
        <taxon>Craniata</taxon>
        <taxon>Vertebrata</taxon>
        <taxon>Euteleostomi</taxon>
        <taxon>Actinopterygii</taxon>
        <taxon>Neopterygii</taxon>
        <taxon>Teleostei</taxon>
        <taxon>Anguilliformes</taxon>
        <taxon>Anguillidae</taxon>
        <taxon>Anguilla</taxon>
    </lineage>
</organism>
<evidence type="ECO:0000313" key="2">
    <source>
        <dbReference type="EMBL" id="JAH06805.1"/>
    </source>
</evidence>
<keyword evidence="1" id="KW-1133">Transmembrane helix</keyword>
<dbReference type="AlphaFoldDB" id="A0A0E9PRW1"/>
<keyword evidence="1" id="KW-0812">Transmembrane</keyword>
<reference evidence="2" key="1">
    <citation type="submission" date="2014-11" db="EMBL/GenBank/DDBJ databases">
        <authorList>
            <person name="Amaro Gonzalez C."/>
        </authorList>
    </citation>
    <scope>NUCLEOTIDE SEQUENCE</scope>
</reference>
<feature type="transmembrane region" description="Helical" evidence="1">
    <location>
        <begin position="12"/>
        <end position="30"/>
    </location>
</feature>
<proteinExistence type="predicted"/>
<sequence length="48" mass="5573">MRCRQPRVGRGVCCCTVWVWVVAFCLTGLIKMVKDPATVERVKRVHHF</sequence>
<name>A0A0E9PRW1_ANGAN</name>
<keyword evidence="1" id="KW-0472">Membrane</keyword>